<evidence type="ECO:0000313" key="2">
    <source>
        <dbReference type="Proteomes" id="UP000012106"/>
    </source>
</evidence>
<proteinExistence type="predicted"/>
<sequence length="64" mass="7873">MCEAMWQRSKWNAAASRSETRFNFYTTTFVKIQNDIDCIDSFEKNLQKLYCIQKIQYSFYKYLY</sequence>
<accession>M6JP90</accession>
<dbReference type="EMBL" id="AHMU02000050">
    <property type="protein sequence ID" value="EMN21423.1"/>
    <property type="molecule type" value="Genomic_DNA"/>
</dbReference>
<protein>
    <submittedName>
        <fullName evidence="1">Uncharacterized protein</fullName>
    </submittedName>
</protein>
<comment type="caution">
    <text evidence="1">The sequence shown here is derived from an EMBL/GenBank/DDBJ whole genome shotgun (WGS) entry which is preliminary data.</text>
</comment>
<evidence type="ECO:0000313" key="1">
    <source>
        <dbReference type="EMBL" id="EMN21423.1"/>
    </source>
</evidence>
<dbReference type="Proteomes" id="UP000012106">
    <property type="component" value="Unassembled WGS sequence"/>
</dbReference>
<organism evidence="1 2">
    <name type="scientific">Leptospira santarosai serovar Arenal str. MAVJ 401</name>
    <dbReference type="NCBI Taxonomy" id="1049976"/>
    <lineage>
        <taxon>Bacteria</taxon>
        <taxon>Pseudomonadati</taxon>
        <taxon>Spirochaetota</taxon>
        <taxon>Spirochaetia</taxon>
        <taxon>Leptospirales</taxon>
        <taxon>Leptospiraceae</taxon>
        <taxon>Leptospira</taxon>
    </lineage>
</organism>
<gene>
    <name evidence="1" type="ORF">LEP1GSC063_3920</name>
</gene>
<dbReference type="AlphaFoldDB" id="M6JP90"/>
<reference evidence="1 2" key="1">
    <citation type="submission" date="2013-01" db="EMBL/GenBank/DDBJ databases">
        <authorList>
            <person name="Harkins D.M."/>
            <person name="Durkin A.S."/>
            <person name="Brinkac L.M."/>
            <person name="Haft D.H."/>
            <person name="Selengut J.D."/>
            <person name="Sanka R."/>
            <person name="DePew J."/>
            <person name="Purushe J."/>
            <person name="Hartskeerl R.A."/>
            <person name="Ahmed A."/>
            <person name="van der Linden H."/>
            <person name="Goris M.G.A."/>
            <person name="Vinetz J.M."/>
            <person name="Sutton G.G."/>
            <person name="Nierman W.C."/>
            <person name="Fouts D.E."/>
        </authorList>
    </citation>
    <scope>NUCLEOTIDE SEQUENCE [LARGE SCALE GENOMIC DNA]</scope>
    <source>
        <strain evidence="1 2">MAVJ 401</strain>
    </source>
</reference>
<name>M6JP90_9LEPT</name>